<dbReference type="EMBL" id="JOMQ01000060">
    <property type="protein sequence ID" value="OUJ00218.1"/>
    <property type="molecule type" value="Genomic_DNA"/>
</dbReference>
<dbReference type="PROSITE" id="PS51123">
    <property type="entry name" value="OMPA_2"/>
    <property type="match status" value="1"/>
</dbReference>
<name>A0A1Z5YS31_9PROT</name>
<keyword evidence="3" id="KW-0812">Transmembrane</keyword>
<reference evidence="5 6" key="1">
    <citation type="submission" date="2014-06" db="EMBL/GenBank/DDBJ databases">
        <authorList>
            <person name="Ju J."/>
            <person name="Zhang J."/>
        </authorList>
    </citation>
    <scope>NUCLEOTIDE SEQUENCE [LARGE SCALE GENOMIC DNA]</scope>
    <source>
        <strain evidence="5 6">DsW_47</strain>
    </source>
</reference>
<keyword evidence="1 3" id="KW-0472">Membrane</keyword>
<dbReference type="RefSeq" id="WP_086652043.1">
    <property type="nucleotide sequence ID" value="NZ_JOMQ01000060.1"/>
</dbReference>
<keyword evidence="3" id="KW-1133">Transmembrane helix</keyword>
<accession>A0A1Z5YS31</accession>
<dbReference type="Gene3D" id="3.30.1330.60">
    <property type="entry name" value="OmpA-like domain"/>
    <property type="match status" value="1"/>
</dbReference>
<dbReference type="NCBIfam" id="NF006543">
    <property type="entry name" value="PRK09039.1-2"/>
    <property type="match status" value="1"/>
</dbReference>
<dbReference type="OrthoDB" id="9815217at2"/>
<feature type="coiled-coil region" evidence="2">
    <location>
        <begin position="47"/>
        <end position="74"/>
    </location>
</feature>
<keyword evidence="2" id="KW-0175">Coiled coil</keyword>
<evidence type="ECO:0000313" key="5">
    <source>
        <dbReference type="EMBL" id="OUJ00218.1"/>
    </source>
</evidence>
<comment type="caution">
    <text evidence="5">The sequence shown here is derived from an EMBL/GenBank/DDBJ whole genome shotgun (WGS) entry which is preliminary data.</text>
</comment>
<sequence length="326" mass="36035">MARRRRKLHAGLDAWPGYVDALSTLLMVVVFVLLVFVMGQTLLSAALNRREHVLEKLQGQAAELSRQLDTEHARNRALSDSVSGLQSQHQQDVAALSAHTAAEEEARNTADAAAALTVADRLRMTQLNDQLTDLNAQLAALGQALTVSQKTAQSQSEKITDLSSKLNAALVNKVNELSRYRSEFFGRLRDSLHDQKGVHIVGDRFVFQSEVLFPVGSAELSPEGQKEIVTLAHTLKTVTAHIPDDIPWLLRVDGHADRQPIHTAFPSNWELSSARAITVVKLLVAEGISPRRLAATGFADYQPLDSQNTPEAYARNRRIEFRLTDR</sequence>
<evidence type="ECO:0000256" key="1">
    <source>
        <dbReference type="PROSITE-ProRule" id="PRU00473"/>
    </source>
</evidence>
<evidence type="ECO:0000256" key="3">
    <source>
        <dbReference type="SAM" id="Phobius"/>
    </source>
</evidence>
<dbReference type="SUPFAM" id="SSF103088">
    <property type="entry name" value="OmpA-like"/>
    <property type="match status" value="1"/>
</dbReference>
<feature type="domain" description="OmpA-like" evidence="4">
    <location>
        <begin position="201"/>
        <end position="326"/>
    </location>
</feature>
<feature type="transmembrane region" description="Helical" evidence="3">
    <location>
        <begin position="21"/>
        <end position="43"/>
    </location>
</feature>
<evidence type="ECO:0000313" key="6">
    <source>
        <dbReference type="Proteomes" id="UP000196086"/>
    </source>
</evidence>
<dbReference type="InterPro" id="IPR006665">
    <property type="entry name" value="OmpA-like"/>
</dbReference>
<evidence type="ECO:0000259" key="4">
    <source>
        <dbReference type="PROSITE" id="PS51123"/>
    </source>
</evidence>
<organism evidence="5 6">
    <name type="scientific">Acetobacter cibinongensis</name>
    <dbReference type="NCBI Taxonomy" id="146475"/>
    <lineage>
        <taxon>Bacteria</taxon>
        <taxon>Pseudomonadati</taxon>
        <taxon>Pseudomonadota</taxon>
        <taxon>Alphaproteobacteria</taxon>
        <taxon>Acetobacterales</taxon>
        <taxon>Acetobacteraceae</taxon>
        <taxon>Acetobacter</taxon>
    </lineage>
</organism>
<dbReference type="PANTHER" id="PTHR30329:SF21">
    <property type="entry name" value="LIPOPROTEIN YIAD-RELATED"/>
    <property type="match status" value="1"/>
</dbReference>
<dbReference type="Pfam" id="PF00691">
    <property type="entry name" value="OmpA"/>
    <property type="match status" value="1"/>
</dbReference>
<protein>
    <recommendedName>
        <fullName evidence="4">OmpA-like domain-containing protein</fullName>
    </recommendedName>
</protein>
<dbReference type="Proteomes" id="UP000196086">
    <property type="component" value="Unassembled WGS sequence"/>
</dbReference>
<dbReference type="GO" id="GO:0016020">
    <property type="term" value="C:membrane"/>
    <property type="evidence" value="ECO:0007669"/>
    <property type="project" value="UniProtKB-UniRule"/>
</dbReference>
<dbReference type="CDD" id="cd07185">
    <property type="entry name" value="OmpA_C-like"/>
    <property type="match status" value="1"/>
</dbReference>
<dbReference type="InterPro" id="IPR036737">
    <property type="entry name" value="OmpA-like_sf"/>
</dbReference>
<proteinExistence type="predicted"/>
<dbReference type="InterPro" id="IPR050330">
    <property type="entry name" value="Bact_OuterMem_StrucFunc"/>
</dbReference>
<dbReference type="PANTHER" id="PTHR30329">
    <property type="entry name" value="STATOR ELEMENT OF FLAGELLAR MOTOR COMPLEX"/>
    <property type="match status" value="1"/>
</dbReference>
<evidence type="ECO:0000256" key="2">
    <source>
        <dbReference type="SAM" id="Coils"/>
    </source>
</evidence>
<gene>
    <name evidence="5" type="ORF">HK14_12495</name>
</gene>
<dbReference type="AlphaFoldDB" id="A0A1Z5YS31"/>